<dbReference type="InterPro" id="IPR017792">
    <property type="entry name" value="UAAP1"/>
</dbReference>
<proteinExistence type="predicted"/>
<dbReference type="PANTHER" id="PTHR31527">
    <property type="entry name" value="RE64534P"/>
    <property type="match status" value="1"/>
</dbReference>
<name>A0ABX1GAR5_9GAMM</name>
<organism evidence="2 3">
    <name type="scientific">Spongiibacter thalassae</name>
    <dbReference type="NCBI Taxonomy" id="2721624"/>
    <lineage>
        <taxon>Bacteria</taxon>
        <taxon>Pseudomonadati</taxon>
        <taxon>Pseudomonadota</taxon>
        <taxon>Gammaproteobacteria</taxon>
        <taxon>Cellvibrionales</taxon>
        <taxon>Spongiibacteraceae</taxon>
        <taxon>Spongiibacter</taxon>
    </lineage>
</organism>
<sequence length="244" mass="27135">MTDLAMTSMTEYHTELAAGGHWSLELPRGTQLTLCDIDGGGNAGVLFYNPKNLLERYNAPDTLKCQHSFKLTRGHCLYSDMGRIFASITADDSGWHDTVCGNSHASHVAARWGKRDYQSQRNNWLQNGNDAFLVELAKYGLGPRDMAANINFFSKVVTDAEGNMRLDNTASEAGRKVTLRIEMDTLVVLHACPHPLNTSADYPRRRIGVELAVAPPMTEDDPCLNLCDENRRGFANNALYHFGR</sequence>
<evidence type="ECO:0000259" key="1">
    <source>
        <dbReference type="Pfam" id="PF09347"/>
    </source>
</evidence>
<accession>A0ABX1GAR5</accession>
<keyword evidence="3" id="KW-1185">Reference proteome</keyword>
<reference evidence="2 3" key="1">
    <citation type="submission" date="2020-04" db="EMBL/GenBank/DDBJ databases">
        <authorList>
            <person name="Yoon J."/>
        </authorList>
    </citation>
    <scope>NUCLEOTIDE SEQUENCE [LARGE SCALE GENOMIC DNA]</scope>
    <source>
        <strain evidence="2 3">KMU-166</strain>
    </source>
</reference>
<comment type="caution">
    <text evidence="2">The sequence shown here is derived from an EMBL/GenBank/DDBJ whole genome shotgun (WGS) entry which is preliminary data.</text>
</comment>
<dbReference type="NCBIfam" id="TIGR03425">
    <property type="entry name" value="urea_degr_2"/>
    <property type="match status" value="1"/>
</dbReference>
<feature type="domain" description="DUF1989" evidence="1">
    <location>
        <begin position="15"/>
        <end position="186"/>
    </location>
</feature>
<evidence type="ECO:0000313" key="3">
    <source>
        <dbReference type="Proteomes" id="UP000765845"/>
    </source>
</evidence>
<dbReference type="EMBL" id="JAAWWK010000001">
    <property type="protein sequence ID" value="NKI16258.1"/>
    <property type="molecule type" value="Genomic_DNA"/>
</dbReference>
<gene>
    <name evidence="2" type="ORF">HCU74_02380</name>
</gene>
<evidence type="ECO:0000313" key="2">
    <source>
        <dbReference type="EMBL" id="NKI16258.1"/>
    </source>
</evidence>
<dbReference type="Proteomes" id="UP000765845">
    <property type="component" value="Unassembled WGS sequence"/>
</dbReference>
<dbReference type="PANTHER" id="PTHR31527:SF0">
    <property type="entry name" value="RE64534P"/>
    <property type="match status" value="1"/>
</dbReference>
<dbReference type="Pfam" id="PF09347">
    <property type="entry name" value="DUF1989"/>
    <property type="match status" value="1"/>
</dbReference>
<dbReference type="InterPro" id="IPR018959">
    <property type="entry name" value="DUF1989"/>
</dbReference>
<protein>
    <submittedName>
        <fullName evidence="2">Urea carboxylase-associated family protein</fullName>
    </submittedName>
</protein>
<dbReference type="RefSeq" id="WP_168448786.1">
    <property type="nucleotide sequence ID" value="NZ_JAAWWK010000001.1"/>
</dbReference>